<feature type="binding site" evidence="3">
    <location>
        <begin position="1033"/>
        <end position="1040"/>
    </location>
    <ligand>
        <name>ATP</name>
        <dbReference type="ChEBI" id="CHEBI:30616"/>
    </ligand>
</feature>
<accession>A0A4R4SX05</accession>
<gene>
    <name evidence="8" type="ORF">E1283_26870</name>
</gene>
<keyword evidence="2 3" id="KW-0067">ATP-binding</keyword>
<feature type="compositionally biased region" description="Pro residues" evidence="5">
    <location>
        <begin position="172"/>
        <end position="188"/>
    </location>
</feature>
<dbReference type="Proteomes" id="UP000295345">
    <property type="component" value="Unassembled WGS sequence"/>
</dbReference>
<feature type="region of interest" description="Disordered" evidence="5">
    <location>
        <begin position="122"/>
        <end position="194"/>
    </location>
</feature>
<feature type="region of interest" description="Disordered" evidence="5">
    <location>
        <begin position="83"/>
        <end position="103"/>
    </location>
</feature>
<feature type="domain" description="FtsK" evidence="7">
    <location>
        <begin position="1015"/>
        <end position="1214"/>
    </location>
</feature>
<protein>
    <recommendedName>
        <fullName evidence="7">FtsK domain-containing protein</fullName>
    </recommendedName>
</protein>
<dbReference type="PANTHER" id="PTHR22683:SF1">
    <property type="entry name" value="TYPE VII SECRETION SYSTEM PROTEIN ESSC"/>
    <property type="match status" value="1"/>
</dbReference>
<keyword evidence="1 3" id="KW-0547">Nucleotide-binding</keyword>
<proteinExistence type="predicted"/>
<keyword evidence="9" id="KW-1185">Reference proteome</keyword>
<feature type="domain" description="FtsK" evidence="7">
    <location>
        <begin position="661"/>
        <end position="853"/>
    </location>
</feature>
<feature type="transmembrane region" description="Helical" evidence="6">
    <location>
        <begin position="281"/>
        <end position="299"/>
    </location>
</feature>
<dbReference type="GO" id="GO:0005524">
    <property type="term" value="F:ATP binding"/>
    <property type="evidence" value="ECO:0007669"/>
    <property type="project" value="UniProtKB-UniRule"/>
</dbReference>
<evidence type="ECO:0000313" key="9">
    <source>
        <dbReference type="Proteomes" id="UP000295345"/>
    </source>
</evidence>
<evidence type="ECO:0000256" key="6">
    <source>
        <dbReference type="SAM" id="Phobius"/>
    </source>
</evidence>
<evidence type="ECO:0000256" key="1">
    <source>
        <dbReference type="ARBA" id="ARBA00022741"/>
    </source>
</evidence>
<dbReference type="PANTHER" id="PTHR22683">
    <property type="entry name" value="SPORULATION PROTEIN RELATED"/>
    <property type="match status" value="1"/>
</dbReference>
<feature type="binding site" evidence="3">
    <location>
        <begin position="679"/>
        <end position="686"/>
    </location>
    <ligand>
        <name>ATP</name>
        <dbReference type="ChEBI" id="CHEBI:30616"/>
    </ligand>
</feature>
<feature type="coiled-coil region" evidence="4">
    <location>
        <begin position="306"/>
        <end position="340"/>
    </location>
</feature>
<dbReference type="InterPro" id="IPR003593">
    <property type="entry name" value="AAA+_ATPase"/>
</dbReference>
<dbReference type="Pfam" id="PF01580">
    <property type="entry name" value="FtsK_SpoIIIE"/>
    <property type="match status" value="2"/>
</dbReference>
<dbReference type="PROSITE" id="PS50901">
    <property type="entry name" value="FTSK"/>
    <property type="match status" value="2"/>
</dbReference>
<feature type="transmembrane region" description="Helical" evidence="6">
    <location>
        <begin position="258"/>
        <end position="276"/>
    </location>
</feature>
<dbReference type="InterPro" id="IPR050206">
    <property type="entry name" value="FtsK/SpoIIIE/SftA"/>
</dbReference>
<evidence type="ECO:0000256" key="5">
    <source>
        <dbReference type="SAM" id="MobiDB-lite"/>
    </source>
</evidence>
<dbReference type="SMART" id="SM00382">
    <property type="entry name" value="AAA"/>
    <property type="match status" value="3"/>
</dbReference>
<sequence>MGERLLDSDAPLGIGGVRDGVLLGRGAPAPHRASAARAWTPPATDPALLELRHVSGPGAGRIWRLGPGAYEIGTDRSCAIRLADSSTDDPNEDDGLPPAGTWITVHTDGTASYRLPEDADFDQCGLRSLTPPPPVDPETGTPLTDEEPAGPQDGGPGGHSVEPTHTIGPDGQPEPPEPPPPGQLPPPDAGFEDWPLFADLTLGDHLLRLTPPFEPDAAVKPAPDGLTMDYNRPPRIVPPLDAENLSLPGPPSPPGPRTFPLMLMLSPLVMGLAMMAIFRSFYFMILILFTPLMAVGNWLTGRRSNRKRHEEQMRRFRLRRAALEHEMRRATVEERGLRNEASPDPAAVQLTATGPGRQLWERRRHHGDYLTLRLGTVARASLKKISDQARETNHRQVHWRLADVPLGAEIRQLGVLGLTGTSTTARAVARWAVAQSAVLHSPRDLRIVVLTDEQHVDDWAWVRWLPHLRPARSGTGAPLIALGNDPESTSRRVSELFAEIQVRTAVTGGAGRQAAAPAEPDVLVIMDGAYRLREVPGVTQILTEGPPARIFSICLDERERLLPEQCTAVVTAVGNRLTVRSSGHPTVTGVRADQVDPEWCEEAARALAPLRDVSVDADAGLPTEVRLLPLLGQEPPNPAALVADWQRRPASTAFVIGSGFEGTAVLDLAADGPHGLIGGTTGSGKSELLQTMIASLAAVNRPDELTFVLVDYKGGSAFRECAELPHTLGMITDLDGHLVQRALASLDAELKRREQLLADVGVKDHREYRAKRAREPELPPLPRLLLVIDEFATLVRELVEFVPGLISLAQRGRSLGLHLMLATQRPAGAVSNEIRANTNLRVALRVTDRTESTDIINSPAASGISPATPGRAMIRRGDGPPLPFQTAWVGAERAPADGTGETRAGTGPRAVRGAELTWQQLGRPVAMPTDLDDLVAAPEAEAGEPQDPPTDLSELVAAVRAAAEVLPDFTPQPRPWLPPLDERVTMPEPETDPAPGSLRLQPVPYAYFDLPHRQDQRLGYLDFASFGHLYVIGAPRSGRTQTLRTIAGAAATYLTTDQLHIYGIDAGGGGLSTLETLPHCGSVVSRHDPERLDRLVRRLMAELTERQSQIAREDVTSISELRAKLPKAERPAHLLLLIDGWDALNSMLDKYDGGRLLDELLRLLREGAAAGIHVIATSERILLGGRPAQHNDRRLLLRQTDRMDFAAAGINRRSVPERIPPGRGWFTPGATEAQILLLPAQTPAAGTGSKLDKAPARGRGDQADALRAIGRRATARDSGIADGQRPFQISELPTVVGFQEAVDLIPEEQRRPMWALLGLGGDEAAPIGYDFTADVGSFIVAGPPGSGRSNTLAAMSVSLLMGGTALVVLTPRDSPLRRLAAHGLARVLSSSDPTGDELEAALKSLEGRPAVVVVDDAEMLMSGRADQALRRVASAGRDRGLALLLAGPADGMTAMGWIGIVRRARRGMLLAPKNLGEGELVGVRLAPEQLRPPSTPGRAWLADRQGRPVAIQIPLTVLQE</sequence>
<organism evidence="8 9">
    <name type="scientific">Streptomyces hainanensis</name>
    <dbReference type="NCBI Taxonomy" id="402648"/>
    <lineage>
        <taxon>Bacteria</taxon>
        <taxon>Bacillati</taxon>
        <taxon>Actinomycetota</taxon>
        <taxon>Actinomycetes</taxon>
        <taxon>Kitasatosporales</taxon>
        <taxon>Streptomycetaceae</taxon>
        <taxon>Streptomyces</taxon>
    </lineage>
</organism>
<evidence type="ECO:0000256" key="4">
    <source>
        <dbReference type="SAM" id="Coils"/>
    </source>
</evidence>
<feature type="compositionally biased region" description="Acidic residues" evidence="5">
    <location>
        <begin position="86"/>
        <end position="95"/>
    </location>
</feature>
<dbReference type="InterPro" id="IPR002543">
    <property type="entry name" value="FtsK_dom"/>
</dbReference>
<dbReference type="CDD" id="cd01127">
    <property type="entry name" value="TrwB_TraG_TraD_VirD4"/>
    <property type="match status" value="1"/>
</dbReference>
<dbReference type="Gene3D" id="3.40.50.300">
    <property type="entry name" value="P-loop containing nucleotide triphosphate hydrolases"/>
    <property type="match status" value="4"/>
</dbReference>
<dbReference type="EMBL" id="SMKI01000361">
    <property type="protein sequence ID" value="TDC68811.1"/>
    <property type="molecule type" value="Genomic_DNA"/>
</dbReference>
<comment type="caution">
    <text evidence="8">The sequence shown here is derived from an EMBL/GenBank/DDBJ whole genome shotgun (WGS) entry which is preliminary data.</text>
</comment>
<name>A0A4R4SX05_9ACTN</name>
<keyword evidence="6" id="KW-1133">Transmembrane helix</keyword>
<dbReference type="OrthoDB" id="9807790at2"/>
<keyword evidence="6" id="KW-0472">Membrane</keyword>
<evidence type="ECO:0000313" key="8">
    <source>
        <dbReference type="EMBL" id="TDC68811.1"/>
    </source>
</evidence>
<dbReference type="SUPFAM" id="SSF52540">
    <property type="entry name" value="P-loop containing nucleoside triphosphate hydrolases"/>
    <property type="match status" value="3"/>
</dbReference>
<keyword evidence="4" id="KW-0175">Coiled coil</keyword>
<reference evidence="8 9" key="1">
    <citation type="submission" date="2019-03" db="EMBL/GenBank/DDBJ databases">
        <title>Draft genome sequences of novel Actinobacteria.</title>
        <authorList>
            <person name="Sahin N."/>
            <person name="Ay H."/>
            <person name="Saygin H."/>
        </authorList>
    </citation>
    <scope>NUCLEOTIDE SEQUENCE [LARGE SCALE GENOMIC DNA]</scope>
    <source>
        <strain evidence="8 9">DSM 41900</strain>
    </source>
</reference>
<dbReference type="GO" id="GO:0003677">
    <property type="term" value="F:DNA binding"/>
    <property type="evidence" value="ECO:0007669"/>
    <property type="project" value="InterPro"/>
</dbReference>
<dbReference type="InterPro" id="IPR027417">
    <property type="entry name" value="P-loop_NTPase"/>
</dbReference>
<evidence type="ECO:0000256" key="3">
    <source>
        <dbReference type="PROSITE-ProRule" id="PRU00289"/>
    </source>
</evidence>
<keyword evidence="6" id="KW-0812">Transmembrane</keyword>
<evidence type="ECO:0000259" key="7">
    <source>
        <dbReference type="PROSITE" id="PS50901"/>
    </source>
</evidence>
<evidence type="ECO:0000256" key="2">
    <source>
        <dbReference type="ARBA" id="ARBA00022840"/>
    </source>
</evidence>